<reference evidence="2 3" key="1">
    <citation type="submission" date="2019-06" db="EMBL/GenBank/DDBJ databases">
        <title>Discovery of a novel chromosome fission-fusion reversal in muntjac.</title>
        <authorList>
            <person name="Mudd A.B."/>
            <person name="Bredeson J.V."/>
            <person name="Baum R."/>
            <person name="Hockemeyer D."/>
            <person name="Rokhsar D.S."/>
        </authorList>
    </citation>
    <scope>NUCLEOTIDE SEQUENCE [LARGE SCALE GENOMIC DNA]</scope>
    <source>
        <strain evidence="2">UCam_UCB_Mr</strain>
        <tissue evidence="2">Fibroblast cell line</tissue>
    </source>
</reference>
<dbReference type="GO" id="GO:0035869">
    <property type="term" value="C:ciliary transition zone"/>
    <property type="evidence" value="ECO:0007669"/>
    <property type="project" value="TreeGrafter"/>
</dbReference>
<organism evidence="2 3">
    <name type="scientific">Muntiacus reevesi</name>
    <name type="common">Reeves' muntjac</name>
    <name type="synonym">Cervus reevesi</name>
    <dbReference type="NCBI Taxonomy" id="9886"/>
    <lineage>
        <taxon>Eukaryota</taxon>
        <taxon>Metazoa</taxon>
        <taxon>Chordata</taxon>
        <taxon>Craniata</taxon>
        <taxon>Vertebrata</taxon>
        <taxon>Euteleostomi</taxon>
        <taxon>Mammalia</taxon>
        <taxon>Eutheria</taxon>
        <taxon>Laurasiatheria</taxon>
        <taxon>Artiodactyla</taxon>
        <taxon>Ruminantia</taxon>
        <taxon>Pecora</taxon>
        <taxon>Cervidae</taxon>
        <taxon>Muntiacinae</taxon>
        <taxon>Muntiacus</taxon>
    </lineage>
</organism>
<dbReference type="AlphaFoldDB" id="A0A5N3XTX7"/>
<evidence type="ECO:0000313" key="3">
    <source>
        <dbReference type="Proteomes" id="UP000326062"/>
    </source>
</evidence>
<proteinExistence type="predicted"/>
<dbReference type="Proteomes" id="UP000326062">
    <property type="component" value="Chromosome 5"/>
</dbReference>
<evidence type="ECO:0000259" key="1">
    <source>
        <dbReference type="Pfam" id="PF26186"/>
    </source>
</evidence>
<dbReference type="GO" id="GO:0090090">
    <property type="term" value="P:negative regulation of canonical Wnt signaling pathway"/>
    <property type="evidence" value="ECO:0007669"/>
    <property type="project" value="InterPro"/>
</dbReference>
<accession>A0A5N3XTX7</accession>
<comment type="caution">
    <text evidence="2">The sequence shown here is derived from an EMBL/GenBank/DDBJ whole genome shotgun (WGS) entry which is preliminary data.</text>
</comment>
<dbReference type="GO" id="GO:0036064">
    <property type="term" value="C:ciliary basal body"/>
    <property type="evidence" value="ECO:0007669"/>
    <property type="project" value="TreeGrafter"/>
</dbReference>
<sequence length="104" mass="11825">SPGFQRKYLVDPGFLRPGEQRWFARYLAMQTLQIDVWDGDSLLLVGSAAVQLKVCFSHSLSCKVCHMAVLVIAQCWVPCLPQRKRCSQSLNSIMLGYIRHQTLN</sequence>
<dbReference type="InterPro" id="IPR029775">
    <property type="entry name" value="NPHP4"/>
</dbReference>
<evidence type="ECO:0000313" key="2">
    <source>
        <dbReference type="EMBL" id="KAB0377151.1"/>
    </source>
</evidence>
<dbReference type="EMBL" id="VCEB01000005">
    <property type="protein sequence ID" value="KAB0377151.1"/>
    <property type="molecule type" value="Genomic_DNA"/>
</dbReference>
<dbReference type="Pfam" id="PF26186">
    <property type="entry name" value="NPHP4_C2_3rd"/>
    <property type="match status" value="1"/>
</dbReference>
<dbReference type="GO" id="GO:0097546">
    <property type="term" value="C:ciliary base"/>
    <property type="evidence" value="ECO:0007669"/>
    <property type="project" value="TreeGrafter"/>
</dbReference>
<dbReference type="PANTHER" id="PTHR31043">
    <property type="entry name" value="NEPHROCYSTIN-4"/>
    <property type="match status" value="1"/>
</dbReference>
<protein>
    <recommendedName>
        <fullName evidence="1">NPHP4 C2-like domain-containing protein</fullName>
    </recommendedName>
</protein>
<keyword evidence="3" id="KW-1185">Reference proteome</keyword>
<feature type="domain" description="NPHP4 C2-like" evidence="1">
    <location>
        <begin position="1"/>
        <end position="55"/>
    </location>
</feature>
<dbReference type="GO" id="GO:0097730">
    <property type="term" value="C:non-motile cilium"/>
    <property type="evidence" value="ECO:0007669"/>
    <property type="project" value="InterPro"/>
</dbReference>
<dbReference type="InterPro" id="IPR058765">
    <property type="entry name" value="NPHP4_C2-like"/>
</dbReference>
<dbReference type="GO" id="GO:1904491">
    <property type="term" value="P:protein localization to ciliary transition zone"/>
    <property type="evidence" value="ECO:0007669"/>
    <property type="project" value="TreeGrafter"/>
</dbReference>
<gene>
    <name evidence="2" type="ORF">FD755_011595</name>
</gene>
<dbReference type="PANTHER" id="PTHR31043:SF3">
    <property type="entry name" value="NEPHROCYSTIN-4"/>
    <property type="match status" value="1"/>
</dbReference>
<feature type="non-terminal residue" evidence="2">
    <location>
        <position position="1"/>
    </location>
</feature>
<name>A0A5N3XTX7_MUNRE</name>